<sequence length="110" mass="11897">MTSEEPRAAIVRPAEVRGENVECDLTAHILDEVTDEPGALPLMSHALLETWRRRRGHILTLQAYEAAGGLRGAIARTAEDAKVLVNISPAIPPPPFRVVITVEAPTEVSP</sequence>
<keyword evidence="3" id="KW-1185">Reference proteome</keyword>
<feature type="domain" description="Novel STAND NTPase 1" evidence="1">
    <location>
        <begin position="1"/>
        <end position="81"/>
    </location>
</feature>
<gene>
    <name evidence="2" type="ORF">GCM10009579_88700</name>
</gene>
<evidence type="ECO:0000259" key="1">
    <source>
        <dbReference type="Pfam" id="PF20703"/>
    </source>
</evidence>
<evidence type="ECO:0000313" key="3">
    <source>
        <dbReference type="Proteomes" id="UP001500282"/>
    </source>
</evidence>
<evidence type="ECO:0000313" key="2">
    <source>
        <dbReference type="EMBL" id="GAA1305156.1"/>
    </source>
</evidence>
<name>A0ABN1XED6_9ACTN</name>
<dbReference type="Pfam" id="PF20703">
    <property type="entry name" value="nSTAND1"/>
    <property type="match status" value="1"/>
</dbReference>
<accession>A0ABN1XED6</accession>
<comment type="caution">
    <text evidence="2">The sequence shown here is derived from an EMBL/GenBank/DDBJ whole genome shotgun (WGS) entry which is preliminary data.</text>
</comment>
<reference evidence="2 3" key="1">
    <citation type="journal article" date="2019" name="Int. J. Syst. Evol. Microbiol.">
        <title>The Global Catalogue of Microorganisms (GCM) 10K type strain sequencing project: providing services to taxonomists for standard genome sequencing and annotation.</title>
        <authorList>
            <consortium name="The Broad Institute Genomics Platform"/>
            <consortium name="The Broad Institute Genome Sequencing Center for Infectious Disease"/>
            <person name="Wu L."/>
            <person name="Ma J."/>
        </authorList>
    </citation>
    <scope>NUCLEOTIDE SEQUENCE [LARGE SCALE GENOMIC DNA]</scope>
    <source>
        <strain evidence="2 3">JCM 11448</strain>
    </source>
</reference>
<organism evidence="2 3">
    <name type="scientific">Streptomyces javensis</name>
    <dbReference type="NCBI Taxonomy" id="114698"/>
    <lineage>
        <taxon>Bacteria</taxon>
        <taxon>Bacillati</taxon>
        <taxon>Actinomycetota</taxon>
        <taxon>Actinomycetes</taxon>
        <taxon>Kitasatosporales</taxon>
        <taxon>Streptomycetaceae</taxon>
        <taxon>Streptomyces</taxon>
        <taxon>Streptomyces violaceusniger group</taxon>
    </lineage>
</organism>
<protein>
    <recommendedName>
        <fullName evidence="1">Novel STAND NTPase 1 domain-containing protein</fullName>
    </recommendedName>
</protein>
<dbReference type="Proteomes" id="UP001500282">
    <property type="component" value="Unassembled WGS sequence"/>
</dbReference>
<dbReference type="InterPro" id="IPR049052">
    <property type="entry name" value="nSTAND1"/>
</dbReference>
<proteinExistence type="predicted"/>
<dbReference type="EMBL" id="BAAAIH010000117">
    <property type="protein sequence ID" value="GAA1305156.1"/>
    <property type="molecule type" value="Genomic_DNA"/>
</dbReference>